<evidence type="ECO:0000313" key="3">
    <source>
        <dbReference type="Proteomes" id="UP001529343"/>
    </source>
</evidence>
<protein>
    <submittedName>
        <fullName evidence="2">Helix-turn-helix domain-containing protein</fullName>
    </submittedName>
</protein>
<dbReference type="EMBL" id="JAUDDW010000016">
    <property type="protein sequence ID" value="MDM8266583.1"/>
    <property type="molecule type" value="Genomic_DNA"/>
</dbReference>
<feature type="domain" description="Helicase Helix-turn-helix" evidence="1">
    <location>
        <begin position="247"/>
        <end position="308"/>
    </location>
</feature>
<comment type="caution">
    <text evidence="2">The sequence shown here is derived from an EMBL/GenBank/DDBJ whole genome shotgun (WGS) entry which is preliminary data.</text>
</comment>
<dbReference type="InterPro" id="IPR029491">
    <property type="entry name" value="Helicase_HTH"/>
</dbReference>
<evidence type="ECO:0000313" key="2">
    <source>
        <dbReference type="EMBL" id="MDM8266583.1"/>
    </source>
</evidence>
<dbReference type="RefSeq" id="WP_289586163.1">
    <property type="nucleotide sequence ID" value="NZ_JAUDDW010000016.1"/>
</dbReference>
<sequence length="345" mass="39604">MNSYILRFFSYHQPRRIRVIESLLTNRLTVSNLFWGQRYGLLPWLGAARQLQRTEYDAVIKALADEQLITIDDEQQARLTVKGVQWQEAEQPYQPHFLDWYWLTNTNQFGQRLLLGMQVVSEYAYHNAKYAPVTVGYGHMLAVKRWFRQANHRQLAAAVYRDLDQLTTGLASVDQRLAVFLVDGLVGHDLPAWTNNQLAERLRLSQADMLALNHDLLLGVAAYCQHVPGPLQDLLGPLLNAGPLSKSTAVTLELYRQGAALEQIAARRRLKLSTVREHLLEVAILCPEQLDWNQLLPPAKRAALAKQYPDPDVTSWHFNSDEQDAGKAFFDYRLFQILRGREHHD</sequence>
<gene>
    <name evidence="2" type="ORF">QUW44_05350</name>
</gene>
<keyword evidence="3" id="KW-1185">Reference proteome</keyword>
<proteinExistence type="predicted"/>
<evidence type="ECO:0000259" key="1">
    <source>
        <dbReference type="Pfam" id="PF14493"/>
    </source>
</evidence>
<reference evidence="3" key="1">
    <citation type="submission" date="2023-06" db="EMBL/GenBank/DDBJ databases">
        <title>Identification and characterization of horizontal gene transfer across gut microbiota members of farm animals based on homology search.</title>
        <authorList>
            <person name="Zeman M."/>
            <person name="Kubasova T."/>
            <person name="Jahodarova E."/>
            <person name="Nykrynova M."/>
            <person name="Rychlik I."/>
        </authorList>
    </citation>
    <scope>NUCLEOTIDE SEQUENCE [LARGE SCALE GENOMIC DNA]</scope>
    <source>
        <strain evidence="3">161_Gplus</strain>
    </source>
</reference>
<organism evidence="2 3">
    <name type="scientific">Limosilactobacillus pontis</name>
    <dbReference type="NCBI Taxonomy" id="35787"/>
    <lineage>
        <taxon>Bacteria</taxon>
        <taxon>Bacillati</taxon>
        <taxon>Bacillota</taxon>
        <taxon>Bacilli</taxon>
        <taxon>Lactobacillales</taxon>
        <taxon>Lactobacillaceae</taxon>
        <taxon>Limosilactobacillus</taxon>
    </lineage>
</organism>
<name>A0ABT7UY31_9LACO</name>
<dbReference type="Pfam" id="PF14493">
    <property type="entry name" value="HTH_40"/>
    <property type="match status" value="1"/>
</dbReference>
<dbReference type="Proteomes" id="UP001529343">
    <property type="component" value="Unassembled WGS sequence"/>
</dbReference>
<accession>A0ABT7UY31</accession>